<dbReference type="PANTHER" id="PTHR11839:SF18">
    <property type="entry name" value="NUDIX HYDROLASE DOMAIN-CONTAINING PROTEIN"/>
    <property type="match status" value="1"/>
</dbReference>
<keyword evidence="5" id="KW-1185">Reference proteome</keyword>
<dbReference type="Gene3D" id="3.90.79.10">
    <property type="entry name" value="Nucleoside Triphosphate Pyrophosphohydrolase"/>
    <property type="match status" value="1"/>
</dbReference>
<evidence type="ECO:0000313" key="5">
    <source>
        <dbReference type="Proteomes" id="UP000175744"/>
    </source>
</evidence>
<dbReference type="PANTHER" id="PTHR11839">
    <property type="entry name" value="UDP/ADP-SUGAR PYROPHOSPHATASE"/>
    <property type="match status" value="1"/>
</dbReference>
<dbReference type="RefSeq" id="WP_070110761.1">
    <property type="nucleotide sequence ID" value="NZ_LZFO01000029.1"/>
</dbReference>
<dbReference type="SUPFAM" id="SSF55811">
    <property type="entry name" value="Nudix"/>
    <property type="match status" value="1"/>
</dbReference>
<evidence type="ECO:0000313" key="4">
    <source>
        <dbReference type="EMBL" id="OFI05344.1"/>
    </source>
</evidence>
<dbReference type="PATRIC" id="fig|1121290.3.peg.1783"/>
<organism evidence="4 5">
    <name type="scientific">Clostridium acetireducens DSM 10703</name>
    <dbReference type="NCBI Taxonomy" id="1121290"/>
    <lineage>
        <taxon>Bacteria</taxon>
        <taxon>Bacillati</taxon>
        <taxon>Bacillota</taxon>
        <taxon>Clostridia</taxon>
        <taxon>Eubacteriales</taxon>
        <taxon>Clostridiaceae</taxon>
        <taxon>Clostridium</taxon>
    </lineage>
</organism>
<reference evidence="4 5" key="1">
    <citation type="submission" date="2016-06" db="EMBL/GenBank/DDBJ databases">
        <title>Genome sequence of Clostridium acetireducens DSM 10703.</title>
        <authorList>
            <person name="Poehlein A."/>
            <person name="Fluechter S."/>
            <person name="Duerre P."/>
            <person name="Daniel R."/>
        </authorList>
    </citation>
    <scope>NUCLEOTIDE SEQUENCE [LARGE SCALE GENOMIC DNA]</scope>
    <source>
        <strain evidence="4 5">DSM 10703</strain>
    </source>
</reference>
<dbReference type="InterPro" id="IPR015797">
    <property type="entry name" value="NUDIX_hydrolase-like_dom_sf"/>
</dbReference>
<accession>A0A1E8EXV3</accession>
<dbReference type="GO" id="GO:0006753">
    <property type="term" value="P:nucleoside phosphate metabolic process"/>
    <property type="evidence" value="ECO:0007669"/>
    <property type="project" value="TreeGrafter"/>
</dbReference>
<dbReference type="CDD" id="cd03424">
    <property type="entry name" value="NUDIX_ADPRase_Nudt5_UGPPase_Nudt14"/>
    <property type="match status" value="1"/>
</dbReference>
<dbReference type="AlphaFoldDB" id="A0A1E8EXV3"/>
<dbReference type="EMBL" id="LZFO01000029">
    <property type="protein sequence ID" value="OFI05344.1"/>
    <property type="molecule type" value="Genomic_DNA"/>
</dbReference>
<dbReference type="EC" id="3.6.1.13" evidence="4"/>
<dbReference type="InterPro" id="IPR000086">
    <property type="entry name" value="NUDIX_hydrolase_dom"/>
</dbReference>
<comment type="caution">
    <text evidence="4">The sequence shown here is derived from an EMBL/GenBank/DDBJ whole genome shotgun (WGS) entry which is preliminary data.</text>
</comment>
<comment type="cofactor">
    <cofactor evidence="1">
        <name>Mg(2+)</name>
        <dbReference type="ChEBI" id="CHEBI:18420"/>
    </cofactor>
</comment>
<dbReference type="PROSITE" id="PS51462">
    <property type="entry name" value="NUDIX"/>
    <property type="match status" value="1"/>
</dbReference>
<dbReference type="STRING" id="1121290.CLAOCE_17920"/>
<sequence>MNDRVIYDGWLKLHKRKVNNREYEIIKNYDAVSAIILNEFGDILIVKQFRPAVMEETLEIPAGCIDIEGESSEDCLVREIEEETGLKIKKEELKKVISYKPIMGFSASTMHIFKAHINKEELKTNKVNDDDVSEVKWMPFEEFQHKIKNGVIYDDKTVMSYFYLCSLKDK</sequence>
<proteinExistence type="predicted"/>
<evidence type="ECO:0000256" key="1">
    <source>
        <dbReference type="ARBA" id="ARBA00001946"/>
    </source>
</evidence>
<protein>
    <submittedName>
        <fullName evidence="4">ADP-ribose pyrophosphatase</fullName>
        <ecNumber evidence="4">3.6.1.13</ecNumber>
    </submittedName>
</protein>
<dbReference type="GO" id="GO:0047631">
    <property type="term" value="F:ADP-ribose diphosphatase activity"/>
    <property type="evidence" value="ECO:0007669"/>
    <property type="project" value="UniProtKB-EC"/>
</dbReference>
<name>A0A1E8EXV3_9CLOT</name>
<dbReference type="GO" id="GO:0019693">
    <property type="term" value="P:ribose phosphate metabolic process"/>
    <property type="evidence" value="ECO:0007669"/>
    <property type="project" value="TreeGrafter"/>
</dbReference>
<evidence type="ECO:0000256" key="2">
    <source>
        <dbReference type="ARBA" id="ARBA00022801"/>
    </source>
</evidence>
<dbReference type="Pfam" id="PF00293">
    <property type="entry name" value="NUDIX"/>
    <property type="match status" value="1"/>
</dbReference>
<feature type="domain" description="Nudix hydrolase" evidence="3">
    <location>
        <begin position="27"/>
        <end position="160"/>
    </location>
</feature>
<keyword evidence="2 4" id="KW-0378">Hydrolase</keyword>
<evidence type="ECO:0000259" key="3">
    <source>
        <dbReference type="PROSITE" id="PS51462"/>
    </source>
</evidence>
<gene>
    <name evidence="4" type="primary">nudF</name>
    <name evidence="4" type="ORF">CLOACE_17920</name>
</gene>
<dbReference type="Proteomes" id="UP000175744">
    <property type="component" value="Unassembled WGS sequence"/>
</dbReference>
<dbReference type="OrthoDB" id="9806150at2"/>